<protein>
    <submittedName>
        <fullName evidence="2">Uncharacterized protein</fullName>
    </submittedName>
</protein>
<dbReference type="EMBL" id="CP010525">
    <property type="protein sequence ID" value="AJO23701.1"/>
    <property type="molecule type" value="Genomic_DNA"/>
</dbReference>
<dbReference type="Proteomes" id="UP000032024">
    <property type="component" value="Chromosome"/>
</dbReference>
<dbReference type="EMBL" id="LRPN01000165">
    <property type="protein sequence ID" value="KWZ77634.1"/>
    <property type="molecule type" value="Genomic_DNA"/>
</dbReference>
<dbReference type="PATRIC" id="fig|1398.18.peg.2884"/>
<name>A0A0C5CA36_HEYCO</name>
<evidence type="ECO:0000313" key="3">
    <source>
        <dbReference type="Proteomes" id="UP000032024"/>
    </source>
</evidence>
<sequence>MDKNNKPYSDRRWTDPIGITEDGEISAISIGTKHYASEEERQRDIEEGKKIRKEFLKMLKERHKNNK</sequence>
<keyword evidence="3" id="KW-1185">Reference proteome</keyword>
<dbReference type="STRING" id="1398.AB434_2393"/>
<reference evidence="1" key="1">
    <citation type="submission" date="2015-01" db="EMBL/GenBank/DDBJ databases">
        <title>Comparative genome analysis of Bacillus coagulans HM-08, Clostridium butyricum HM-68, Bacillus subtilis HM-66 and Bacillus licheniformis BL-09.</title>
        <authorList>
            <person name="Zhang H."/>
        </authorList>
    </citation>
    <scope>NUCLEOTIDE SEQUENCE [LARGE SCALE GENOMIC DNA]</scope>
    <source>
        <strain evidence="1">HM-08</strain>
    </source>
</reference>
<reference evidence="2" key="4">
    <citation type="submission" date="2016-01" db="EMBL/GenBank/DDBJ databases">
        <authorList>
            <person name="Oliw E.H."/>
        </authorList>
    </citation>
    <scope>NUCLEOTIDE SEQUENCE [LARGE SCALE GENOMIC DNA]</scope>
    <source>
        <strain evidence="2">GED7749B</strain>
    </source>
</reference>
<dbReference type="GeneID" id="93260401"/>
<proteinExistence type="predicted"/>
<gene>
    <name evidence="2" type="ORF">HMPREF3213_03237</name>
    <name evidence="1" type="ORF">SB48_HM08orf04641</name>
</gene>
<evidence type="ECO:0000313" key="4">
    <source>
        <dbReference type="Proteomes" id="UP000070376"/>
    </source>
</evidence>
<accession>A0A0C5CA36</accession>
<evidence type="ECO:0000313" key="1">
    <source>
        <dbReference type="EMBL" id="AJO23701.1"/>
    </source>
</evidence>
<dbReference type="Proteomes" id="UP000070376">
    <property type="component" value="Unassembled WGS sequence"/>
</dbReference>
<organism evidence="2 4">
    <name type="scientific">Heyndrickxia coagulans</name>
    <name type="common">Weizmannia coagulans</name>
    <dbReference type="NCBI Taxonomy" id="1398"/>
    <lineage>
        <taxon>Bacteria</taxon>
        <taxon>Bacillati</taxon>
        <taxon>Bacillota</taxon>
        <taxon>Bacilli</taxon>
        <taxon>Bacillales</taxon>
        <taxon>Bacillaceae</taxon>
        <taxon>Heyndrickxia</taxon>
    </lineage>
</organism>
<reference evidence="4" key="3">
    <citation type="submission" date="2016-01" db="EMBL/GenBank/DDBJ databases">
        <authorList>
            <person name="Mitreva M."/>
            <person name="Pepin K.H."/>
            <person name="Mihindukulasuriya K.A."/>
            <person name="Fulton R."/>
            <person name="Fronick C."/>
            <person name="O'Laughlin M."/>
            <person name="Miner T."/>
            <person name="Herter B."/>
            <person name="Rosa B.A."/>
            <person name="Cordes M."/>
            <person name="Tomlinson C."/>
            <person name="Wollam A."/>
            <person name="Palsikar V.B."/>
            <person name="Mardis E.R."/>
            <person name="Wilson R.K."/>
        </authorList>
    </citation>
    <scope>NUCLEOTIDE SEQUENCE [LARGE SCALE GENOMIC DNA]</scope>
    <source>
        <strain evidence="4">GED7749B</strain>
    </source>
</reference>
<dbReference type="RefSeq" id="WP_014095695.1">
    <property type="nucleotide sequence ID" value="NZ_CP010525.1"/>
</dbReference>
<dbReference type="AlphaFoldDB" id="A0A0C5CA36"/>
<evidence type="ECO:0000313" key="2">
    <source>
        <dbReference type="EMBL" id="KWZ77634.1"/>
    </source>
</evidence>
<reference evidence="3" key="2">
    <citation type="submission" date="2015-01" db="EMBL/GenBank/DDBJ databases">
        <title>Comparative genome analysis of Bacillus coagulans HM-08, Clostridium butyricum HM-68, Bacillus subtilis HM-66 and Bacillus paralicheniformis BL-09.</title>
        <authorList>
            <person name="Zhang H."/>
        </authorList>
    </citation>
    <scope>NUCLEOTIDE SEQUENCE [LARGE SCALE GENOMIC DNA]</scope>
    <source>
        <strain evidence="3">HM-08</strain>
    </source>
</reference>